<dbReference type="SUPFAM" id="SSF52540">
    <property type="entry name" value="P-loop containing nucleoside triphosphate hydrolases"/>
    <property type="match status" value="1"/>
</dbReference>
<name>A0A8C5SCY3_LATLA</name>
<sequence length="923" mass="104970">TPLPFHSSLFPMGGAILHPPVPLLPSCPLFLSCSLLLAAVHAHTRNRLQLIVFFPCASLDFRKKYKRHIQGVFQNLPQLGPHTNRKVSLQENYVELLLKRRPDLPKRGHEMMAVERKHREMKNSPEDGPEVDLENLFHPYPEGENSKTVLLLGPSGVGKTTATWKFMLDWASDKLWPTKFEYAFYISCNTLQCGPKLMSAMEMILNSCPLGTVSMEDVLANQESLLLIVDGFEDLKLCDDPADTLDKDPHQKQKVVNLLMGLLKKKIFPKCHLLVTTRPMGVRPLLKCLRSPLLVDVLGFDPIHRQEYFHRFFQNTGQANQIFVLVQRNETLFRMCFLPATCWVIGSIFQQNPQAELLQNIPETATLTEIHLHLLLTFLGTNSKPSHLEDLCSLAKDGILQRRLVFHEEELKERGLDCYLTSDPPSASQEVFCQDVQVETLYKFIHLGFQEFFAALFYMLDTETTRTPYEDLFGDQKECNSKYLMLIHFLYGLSNVERMSVLQESWSFKLSKTEVWPELLRWVDQEAKAHSFKREEDLLELCHCVYEMKDSVFARKAMKNFFLQPKVTWTLGAKLKVIKRTLLAYLTKLPLCHTPLGHHIATVHLVIIGSYNSTEKGDLGPFFTLMTIAGDHQNPDTCSTWRLFLCLPISSMSVFVCLPNFHRLNRCGLSPTACKDLTPITMANTRLTSLDLGENPLEDSGVSCLCEWLLQPTCPLQKIFLLGTVPEKYNTGNIYLIITCLDISKNCICSVLEKCKNTIEEDVTKQFFRLCRNGQISLSLSSIYHSLSLSSIYLYLSIYLSIYLSNRSLIFRLSGKVCLGWLPSCNLTAAVCRPLSQVLESGSSLLELHLGANLLGDGGAKQLCQGLDHPSSRLQRLIILIFQSEKQKFIKRLKRLEGGLDARWISECHIACSDTLVFQREPV</sequence>
<dbReference type="InterPro" id="IPR032675">
    <property type="entry name" value="LRR_dom_sf"/>
</dbReference>
<evidence type="ECO:0000256" key="6">
    <source>
        <dbReference type="ARBA" id="ARBA00022843"/>
    </source>
</evidence>
<evidence type="ECO:0000256" key="5">
    <source>
        <dbReference type="ARBA" id="ARBA00022840"/>
    </source>
</evidence>
<evidence type="ECO:0000313" key="10">
    <source>
        <dbReference type="Ensembl" id="ENSLLTP00000015806.1"/>
    </source>
</evidence>
<dbReference type="InterPro" id="IPR007111">
    <property type="entry name" value="NACHT_NTPase"/>
</dbReference>
<evidence type="ECO:0000313" key="11">
    <source>
        <dbReference type="Proteomes" id="UP000694406"/>
    </source>
</evidence>
<keyword evidence="3" id="KW-0677">Repeat</keyword>
<keyword evidence="7" id="KW-0395">Inflammatory response</keyword>
<dbReference type="InterPro" id="IPR050637">
    <property type="entry name" value="NLRP_innate_immun_reg"/>
</dbReference>
<keyword evidence="6" id="KW-0832">Ubl conjugation</keyword>
<protein>
    <recommendedName>
        <fullName evidence="9">NACHT domain-containing protein</fullName>
    </recommendedName>
</protein>
<accession>A0A8C5SCY3</accession>
<dbReference type="Gene3D" id="3.40.50.300">
    <property type="entry name" value="P-loop containing nucleotide triphosphate hydrolases"/>
    <property type="match status" value="1"/>
</dbReference>
<dbReference type="PANTHER" id="PTHR45690">
    <property type="entry name" value="NACHT, LRR AND PYD DOMAINS-CONTAINING PROTEIN 12"/>
    <property type="match status" value="1"/>
</dbReference>
<dbReference type="PANTHER" id="PTHR45690:SF19">
    <property type="entry name" value="NACHT, LRR AND PYD DOMAINS-CONTAINING PROTEIN 3"/>
    <property type="match status" value="1"/>
</dbReference>
<dbReference type="GO" id="GO:0006954">
    <property type="term" value="P:inflammatory response"/>
    <property type="evidence" value="ECO:0007669"/>
    <property type="project" value="UniProtKB-KW"/>
</dbReference>
<evidence type="ECO:0000256" key="8">
    <source>
        <dbReference type="ARBA" id="ARBA00023233"/>
    </source>
</evidence>
<dbReference type="InterPro" id="IPR041075">
    <property type="entry name" value="NOD1/2_WH"/>
</dbReference>
<evidence type="ECO:0000259" key="9">
    <source>
        <dbReference type="PROSITE" id="PS50837"/>
    </source>
</evidence>
<evidence type="ECO:0000256" key="3">
    <source>
        <dbReference type="ARBA" id="ARBA00022737"/>
    </source>
</evidence>
<feature type="domain" description="NACHT" evidence="9">
    <location>
        <begin position="147"/>
        <end position="279"/>
    </location>
</feature>
<dbReference type="InterPro" id="IPR027417">
    <property type="entry name" value="P-loop_NTPase"/>
</dbReference>
<evidence type="ECO:0000256" key="7">
    <source>
        <dbReference type="ARBA" id="ARBA00023198"/>
    </source>
</evidence>
<proteinExistence type="predicted"/>
<dbReference type="SUPFAM" id="SSF52047">
    <property type="entry name" value="RNI-like"/>
    <property type="match status" value="1"/>
</dbReference>
<dbReference type="Ensembl" id="ENSLLTT00000016418.1">
    <property type="protein sequence ID" value="ENSLLTP00000015806.1"/>
    <property type="gene ID" value="ENSLLTG00000012079.1"/>
</dbReference>
<dbReference type="Pfam" id="PF17779">
    <property type="entry name" value="WHD_NOD2"/>
    <property type="match status" value="1"/>
</dbReference>
<dbReference type="SMART" id="SM00368">
    <property type="entry name" value="LRR_RI"/>
    <property type="match status" value="2"/>
</dbReference>
<dbReference type="Pfam" id="PF05729">
    <property type="entry name" value="NACHT"/>
    <property type="match status" value="1"/>
</dbReference>
<keyword evidence="11" id="KW-1185">Reference proteome</keyword>
<keyword evidence="8" id="KW-1271">Inflammasome</keyword>
<comment type="subcellular location">
    <subcellularLocation>
        <location evidence="1">Inflammasome</location>
    </subcellularLocation>
</comment>
<dbReference type="GeneTree" id="ENSGT00940000159520"/>
<organism evidence="10 11">
    <name type="scientific">Laticauda laticaudata</name>
    <name type="common">Blue-ringed sea krait</name>
    <name type="synonym">Blue-lipped sea krait</name>
    <dbReference type="NCBI Taxonomy" id="8630"/>
    <lineage>
        <taxon>Eukaryota</taxon>
        <taxon>Metazoa</taxon>
        <taxon>Chordata</taxon>
        <taxon>Craniata</taxon>
        <taxon>Vertebrata</taxon>
        <taxon>Euteleostomi</taxon>
        <taxon>Lepidosauria</taxon>
        <taxon>Squamata</taxon>
        <taxon>Bifurcata</taxon>
        <taxon>Unidentata</taxon>
        <taxon>Episquamata</taxon>
        <taxon>Toxicofera</taxon>
        <taxon>Serpentes</taxon>
        <taxon>Colubroidea</taxon>
        <taxon>Elapidae</taxon>
        <taxon>Laticaudinae</taxon>
        <taxon>Laticauda</taxon>
    </lineage>
</organism>
<evidence type="ECO:0000256" key="1">
    <source>
        <dbReference type="ARBA" id="ARBA00004110"/>
    </source>
</evidence>
<reference evidence="10" key="2">
    <citation type="submission" date="2025-09" db="UniProtKB">
        <authorList>
            <consortium name="Ensembl"/>
        </authorList>
    </citation>
    <scope>IDENTIFICATION</scope>
</reference>
<keyword evidence="2" id="KW-0963">Cytoplasm</keyword>
<dbReference type="GO" id="GO:0005829">
    <property type="term" value="C:cytosol"/>
    <property type="evidence" value="ECO:0007669"/>
    <property type="project" value="UniProtKB-SubCell"/>
</dbReference>
<dbReference type="AlphaFoldDB" id="A0A8C5SCY3"/>
<evidence type="ECO:0000256" key="4">
    <source>
        <dbReference type="ARBA" id="ARBA00022741"/>
    </source>
</evidence>
<evidence type="ECO:0000256" key="2">
    <source>
        <dbReference type="ARBA" id="ARBA00022490"/>
    </source>
</evidence>
<dbReference type="Pfam" id="PF17776">
    <property type="entry name" value="NLRC4_HD2"/>
    <property type="match status" value="1"/>
</dbReference>
<dbReference type="Gene3D" id="3.80.10.10">
    <property type="entry name" value="Ribonuclease Inhibitor"/>
    <property type="match status" value="1"/>
</dbReference>
<keyword evidence="4" id="KW-0547">Nucleotide-binding</keyword>
<dbReference type="GO" id="GO:0045087">
    <property type="term" value="P:innate immune response"/>
    <property type="evidence" value="ECO:0007669"/>
    <property type="project" value="UniProtKB-KW"/>
</dbReference>
<dbReference type="Proteomes" id="UP000694406">
    <property type="component" value="Unplaced"/>
</dbReference>
<dbReference type="InterPro" id="IPR041267">
    <property type="entry name" value="NLRP_HD2"/>
</dbReference>
<reference evidence="10" key="1">
    <citation type="submission" date="2025-08" db="UniProtKB">
        <authorList>
            <consortium name="Ensembl"/>
        </authorList>
    </citation>
    <scope>IDENTIFICATION</scope>
</reference>
<dbReference type="PROSITE" id="PS50837">
    <property type="entry name" value="NACHT"/>
    <property type="match status" value="1"/>
</dbReference>
<dbReference type="GO" id="GO:0005524">
    <property type="term" value="F:ATP binding"/>
    <property type="evidence" value="ECO:0007669"/>
    <property type="project" value="UniProtKB-KW"/>
</dbReference>
<keyword evidence="5" id="KW-0067">ATP-binding</keyword>